<organism evidence="2 3">
    <name type="scientific">Pleurodeles waltl</name>
    <name type="common">Iberian ribbed newt</name>
    <dbReference type="NCBI Taxonomy" id="8319"/>
    <lineage>
        <taxon>Eukaryota</taxon>
        <taxon>Metazoa</taxon>
        <taxon>Chordata</taxon>
        <taxon>Craniata</taxon>
        <taxon>Vertebrata</taxon>
        <taxon>Euteleostomi</taxon>
        <taxon>Amphibia</taxon>
        <taxon>Batrachia</taxon>
        <taxon>Caudata</taxon>
        <taxon>Salamandroidea</taxon>
        <taxon>Salamandridae</taxon>
        <taxon>Pleurodelinae</taxon>
        <taxon>Pleurodeles</taxon>
    </lineage>
</organism>
<accession>A0AAV7V3T2</accession>
<dbReference type="EMBL" id="JANPWB010000004">
    <property type="protein sequence ID" value="KAJ1195281.1"/>
    <property type="molecule type" value="Genomic_DNA"/>
</dbReference>
<feature type="region of interest" description="Disordered" evidence="1">
    <location>
        <begin position="1"/>
        <end position="84"/>
    </location>
</feature>
<reference evidence="2" key="1">
    <citation type="journal article" date="2022" name="bioRxiv">
        <title>Sequencing and chromosome-scale assembly of the giantPleurodeles waltlgenome.</title>
        <authorList>
            <person name="Brown T."/>
            <person name="Elewa A."/>
            <person name="Iarovenko S."/>
            <person name="Subramanian E."/>
            <person name="Araus A.J."/>
            <person name="Petzold A."/>
            <person name="Susuki M."/>
            <person name="Suzuki K.-i.T."/>
            <person name="Hayashi T."/>
            <person name="Toyoda A."/>
            <person name="Oliveira C."/>
            <person name="Osipova E."/>
            <person name="Leigh N.D."/>
            <person name="Simon A."/>
            <person name="Yun M.H."/>
        </authorList>
    </citation>
    <scope>NUCLEOTIDE SEQUENCE</scope>
    <source>
        <strain evidence="2">20211129_DDA</strain>
        <tissue evidence="2">Liver</tissue>
    </source>
</reference>
<dbReference type="Proteomes" id="UP001066276">
    <property type="component" value="Chromosome 2_2"/>
</dbReference>
<evidence type="ECO:0000313" key="2">
    <source>
        <dbReference type="EMBL" id="KAJ1195281.1"/>
    </source>
</evidence>
<name>A0AAV7V3T2_PLEWA</name>
<evidence type="ECO:0000256" key="1">
    <source>
        <dbReference type="SAM" id="MobiDB-lite"/>
    </source>
</evidence>
<proteinExistence type="predicted"/>
<feature type="compositionally biased region" description="Polar residues" evidence="1">
    <location>
        <begin position="7"/>
        <end position="33"/>
    </location>
</feature>
<sequence length="84" mass="8847">MAHKCSRYQQACTTPSRGQEGDNQPGSRPQPGSQEGAPGPPARTRRQGSSTVQPEHPAKAGQAHGITVQYNNDGQGLWDGPPAD</sequence>
<keyword evidence="3" id="KW-1185">Reference proteome</keyword>
<evidence type="ECO:0000313" key="3">
    <source>
        <dbReference type="Proteomes" id="UP001066276"/>
    </source>
</evidence>
<protein>
    <submittedName>
        <fullName evidence="2">Uncharacterized protein</fullName>
    </submittedName>
</protein>
<dbReference type="AlphaFoldDB" id="A0AAV7V3T2"/>
<comment type="caution">
    <text evidence="2">The sequence shown here is derived from an EMBL/GenBank/DDBJ whole genome shotgun (WGS) entry which is preliminary data.</text>
</comment>
<gene>
    <name evidence="2" type="ORF">NDU88_004562</name>
</gene>